<evidence type="ECO:0000313" key="1">
    <source>
        <dbReference type="EMBL" id="KAG8641352.1"/>
    </source>
</evidence>
<dbReference type="EMBL" id="CM004399">
    <property type="protein sequence ID" value="KAG8641352.1"/>
    <property type="molecule type" value="Genomic_DNA"/>
</dbReference>
<gene>
    <name evidence="1" type="ORF">MANES_13G143001v8</name>
</gene>
<evidence type="ECO:0000313" key="2">
    <source>
        <dbReference type="Proteomes" id="UP000091857"/>
    </source>
</evidence>
<organism evidence="1 2">
    <name type="scientific">Manihot esculenta</name>
    <name type="common">Cassava</name>
    <name type="synonym">Jatropha manihot</name>
    <dbReference type="NCBI Taxonomy" id="3983"/>
    <lineage>
        <taxon>Eukaryota</taxon>
        <taxon>Viridiplantae</taxon>
        <taxon>Streptophyta</taxon>
        <taxon>Embryophyta</taxon>
        <taxon>Tracheophyta</taxon>
        <taxon>Spermatophyta</taxon>
        <taxon>Magnoliopsida</taxon>
        <taxon>eudicotyledons</taxon>
        <taxon>Gunneridae</taxon>
        <taxon>Pentapetalae</taxon>
        <taxon>rosids</taxon>
        <taxon>fabids</taxon>
        <taxon>Malpighiales</taxon>
        <taxon>Euphorbiaceae</taxon>
        <taxon>Crotonoideae</taxon>
        <taxon>Manihoteae</taxon>
        <taxon>Manihot</taxon>
    </lineage>
</organism>
<dbReference type="Proteomes" id="UP000091857">
    <property type="component" value="Chromosome 13"/>
</dbReference>
<protein>
    <submittedName>
        <fullName evidence="1">Uncharacterized protein</fullName>
    </submittedName>
</protein>
<comment type="caution">
    <text evidence="1">The sequence shown here is derived from an EMBL/GenBank/DDBJ whole genome shotgun (WGS) entry which is preliminary data.</text>
</comment>
<name>A0ACB7GMB7_MANES</name>
<proteinExistence type="predicted"/>
<sequence>MVAKCLLPIRLLLVLSLVLSSIAVPATRSLKSAHEENPPSVHFLTQDAMGGEELIDLGEVYYINGRMELEHTDYQGAGANTHHDPKAPGRA</sequence>
<keyword evidence="2" id="KW-1185">Reference proteome</keyword>
<reference evidence="2" key="1">
    <citation type="journal article" date="2016" name="Nat. Biotechnol.">
        <title>Sequencing wild and cultivated cassava and related species reveals extensive interspecific hybridization and genetic diversity.</title>
        <authorList>
            <person name="Bredeson J.V."/>
            <person name="Lyons J.B."/>
            <person name="Prochnik S.E."/>
            <person name="Wu G.A."/>
            <person name="Ha C.M."/>
            <person name="Edsinger-Gonzales E."/>
            <person name="Grimwood J."/>
            <person name="Schmutz J."/>
            <person name="Rabbi I.Y."/>
            <person name="Egesi C."/>
            <person name="Nauluvula P."/>
            <person name="Lebot V."/>
            <person name="Ndunguru J."/>
            <person name="Mkamilo G."/>
            <person name="Bart R.S."/>
            <person name="Setter T.L."/>
            <person name="Gleadow R.M."/>
            <person name="Kulakow P."/>
            <person name="Ferguson M.E."/>
            <person name="Rounsley S."/>
            <person name="Rokhsar D.S."/>
        </authorList>
    </citation>
    <scope>NUCLEOTIDE SEQUENCE [LARGE SCALE GENOMIC DNA]</scope>
    <source>
        <strain evidence="2">cv. AM560-2</strain>
    </source>
</reference>
<accession>A0ACB7GMB7</accession>